<dbReference type="EMBL" id="CP096019">
    <property type="protein sequence ID" value="UPM43831.1"/>
    <property type="molecule type" value="Genomic_DNA"/>
</dbReference>
<proteinExistence type="predicted"/>
<keyword evidence="3" id="KW-1185">Reference proteome</keyword>
<dbReference type="AlphaFoldDB" id="A0A8U0A3Q6"/>
<evidence type="ECO:0000256" key="1">
    <source>
        <dbReference type="SAM" id="Phobius"/>
    </source>
</evidence>
<reference evidence="2" key="1">
    <citation type="submission" date="2022-04" db="EMBL/GenBank/DDBJ databases">
        <title>Halocatena sp. nov., isolated from a salt lake.</title>
        <authorList>
            <person name="Cui H.-L."/>
        </authorList>
    </citation>
    <scope>NUCLEOTIDE SEQUENCE</scope>
    <source>
        <strain evidence="2">AD-1</strain>
    </source>
</reference>
<keyword evidence="1" id="KW-0472">Membrane</keyword>
<dbReference type="GeneID" id="71927410"/>
<dbReference type="KEGG" id="haad:MW046_05145"/>
<accession>A0A8U0A3Q6</accession>
<sequence>MRSQITAVSQQSVESVLDWINDNPLMAAGVTMATIATVYLLVLIQGAATEAGTDVGGIAPLTLSIVTARPAYLLAIIVGVGPLVWRE</sequence>
<evidence type="ECO:0000313" key="3">
    <source>
        <dbReference type="Proteomes" id="UP000831768"/>
    </source>
</evidence>
<feature type="transmembrane region" description="Helical" evidence="1">
    <location>
        <begin position="58"/>
        <end position="85"/>
    </location>
</feature>
<gene>
    <name evidence="2" type="ORF">MW046_05145</name>
</gene>
<keyword evidence="1" id="KW-1133">Transmembrane helix</keyword>
<organism evidence="2 3">
    <name type="scientific">Halocatena salina</name>
    <dbReference type="NCBI Taxonomy" id="2934340"/>
    <lineage>
        <taxon>Archaea</taxon>
        <taxon>Methanobacteriati</taxon>
        <taxon>Methanobacteriota</taxon>
        <taxon>Stenosarchaea group</taxon>
        <taxon>Halobacteria</taxon>
        <taxon>Halobacteriales</taxon>
        <taxon>Natronomonadaceae</taxon>
        <taxon>Halocatena</taxon>
    </lineage>
</organism>
<protein>
    <submittedName>
        <fullName evidence="2">Uncharacterized protein</fullName>
    </submittedName>
</protein>
<evidence type="ECO:0000313" key="2">
    <source>
        <dbReference type="EMBL" id="UPM43831.1"/>
    </source>
</evidence>
<dbReference type="RefSeq" id="WP_247994490.1">
    <property type="nucleotide sequence ID" value="NZ_CP096019.1"/>
</dbReference>
<feature type="transmembrane region" description="Helical" evidence="1">
    <location>
        <begin position="25"/>
        <end position="46"/>
    </location>
</feature>
<dbReference type="Proteomes" id="UP000831768">
    <property type="component" value="Chromosome"/>
</dbReference>
<keyword evidence="1" id="KW-0812">Transmembrane</keyword>
<name>A0A8U0A3Q6_9EURY</name>